<dbReference type="GeneTree" id="ENSGT00940000163677"/>
<feature type="compositionally biased region" description="Basic and acidic residues" evidence="1">
    <location>
        <begin position="399"/>
        <end position="413"/>
    </location>
</feature>
<dbReference type="AlphaFoldDB" id="A0A8D0LC17"/>
<proteinExistence type="predicted"/>
<accession>A0A8D0LC17</accession>
<reference evidence="2" key="1">
    <citation type="submission" date="2025-08" db="UniProtKB">
        <authorList>
            <consortium name="Ensembl"/>
        </authorList>
    </citation>
    <scope>IDENTIFICATION</scope>
</reference>
<feature type="region of interest" description="Disordered" evidence="1">
    <location>
        <begin position="372"/>
        <end position="440"/>
    </location>
</feature>
<keyword evidence="3" id="KW-1185">Reference proteome</keyword>
<evidence type="ECO:0000313" key="3">
    <source>
        <dbReference type="Proteomes" id="UP000694392"/>
    </source>
</evidence>
<dbReference type="PANTHER" id="PTHR33426">
    <property type="entry name" value="C2H2-TYPE DOMAIN-CONTAINING PROTEIN"/>
    <property type="match status" value="1"/>
</dbReference>
<evidence type="ECO:0000313" key="2">
    <source>
        <dbReference type="Ensembl" id="ENSSPUP00000022815.1"/>
    </source>
</evidence>
<feature type="compositionally biased region" description="Polar residues" evidence="1">
    <location>
        <begin position="419"/>
        <end position="440"/>
    </location>
</feature>
<name>A0A8D0LC17_SPHPU</name>
<sequence length="440" mass="46354">MAKNMRLYRAGPLSYVGSLMGSDMSLLAKAFSTLLAGIGPLSRVGSLMGSEMRTLAKAFPTLLAGIGPLSRVDSLMVSEMLLLAKPFPTLSAGIGPLSCVGSLMDSEILAQAKAFPTLSAGIGPLSCVGSLMDSEILALAKAFPTLSAGIGLLSRVGSLMDSEILSLAKAFPTLSTGIWTLSRVGVLMFDKLLLLSEAFTALPALTGLPCYLASNRATSIPTCFATMGILFCMDSPRGCMVALSPDVSPDLCTRLWFLPQGDTSLGYFPASLPLAALLIHGAWIRVPSCGRSPWFKWLLRPLLPLPGGFSLLGSLNSSLPQSPRRGCCVLLQCLRTFPLGLLLRPAPGPTTCRKESEITAWEWRLGRFPAGAGTEAVPAPPPRGEGHMSLLGSPHKTPLRGERKGVEGAEKGVRAARGTETSSNQLCQPPLMDSTSNINV</sequence>
<dbReference type="Proteomes" id="UP000694392">
    <property type="component" value="Unplaced"/>
</dbReference>
<organism evidence="2 3">
    <name type="scientific">Sphenodon punctatus</name>
    <name type="common">Tuatara</name>
    <name type="synonym">Hatteria punctata</name>
    <dbReference type="NCBI Taxonomy" id="8508"/>
    <lineage>
        <taxon>Eukaryota</taxon>
        <taxon>Metazoa</taxon>
        <taxon>Chordata</taxon>
        <taxon>Craniata</taxon>
        <taxon>Vertebrata</taxon>
        <taxon>Euteleostomi</taxon>
        <taxon>Lepidosauria</taxon>
        <taxon>Sphenodontia</taxon>
        <taxon>Sphenodontidae</taxon>
        <taxon>Sphenodon</taxon>
    </lineage>
</organism>
<dbReference type="PANTHER" id="PTHR33426:SF36">
    <property type="entry name" value="C2H2-TYPE DOMAIN-CONTAINING PROTEIN"/>
    <property type="match status" value="1"/>
</dbReference>
<protein>
    <submittedName>
        <fullName evidence="2">Uncharacterized protein</fullName>
    </submittedName>
</protein>
<evidence type="ECO:0000256" key="1">
    <source>
        <dbReference type="SAM" id="MobiDB-lite"/>
    </source>
</evidence>
<reference evidence="2" key="2">
    <citation type="submission" date="2025-09" db="UniProtKB">
        <authorList>
            <consortium name="Ensembl"/>
        </authorList>
    </citation>
    <scope>IDENTIFICATION</scope>
</reference>
<dbReference type="Ensembl" id="ENSSPUT00000024323.1">
    <property type="protein sequence ID" value="ENSSPUP00000022815.1"/>
    <property type="gene ID" value="ENSSPUG00000017515.1"/>
</dbReference>